<comment type="caution">
    <text evidence="1">The sequence shown here is derived from an EMBL/GenBank/DDBJ whole genome shotgun (WGS) entry which is preliminary data.</text>
</comment>
<reference evidence="2" key="1">
    <citation type="submission" date="2017-01" db="EMBL/GenBank/DDBJ databases">
        <authorList>
            <person name="Wang Y."/>
            <person name="White M."/>
            <person name="Kvist S."/>
            <person name="Moncalvo J.-M."/>
        </authorList>
    </citation>
    <scope>NUCLEOTIDE SEQUENCE [LARGE SCALE GENOMIC DNA]</scope>
    <source>
        <strain evidence="2">ID-206-W2</strain>
    </source>
</reference>
<organism evidence="1 2">
    <name type="scientific">Smittium culicis</name>
    <dbReference type="NCBI Taxonomy" id="133412"/>
    <lineage>
        <taxon>Eukaryota</taxon>
        <taxon>Fungi</taxon>
        <taxon>Fungi incertae sedis</taxon>
        <taxon>Zoopagomycota</taxon>
        <taxon>Kickxellomycotina</taxon>
        <taxon>Harpellomycetes</taxon>
        <taxon>Harpellales</taxon>
        <taxon>Legeriomycetaceae</taxon>
        <taxon>Smittium</taxon>
    </lineage>
</organism>
<dbReference type="SUPFAM" id="SSF52540">
    <property type="entry name" value="P-loop containing nucleoside triphosphate hydrolases"/>
    <property type="match status" value="1"/>
</dbReference>
<name>A0A1R1Y982_9FUNG</name>
<gene>
    <name evidence="1" type="ORF">AYI69_g4978</name>
</gene>
<dbReference type="Gene3D" id="3.40.50.300">
    <property type="entry name" value="P-loop containing nucleotide triphosphate hydrolases"/>
    <property type="match status" value="1"/>
</dbReference>
<accession>A0A1R1Y982</accession>
<dbReference type="InterPro" id="IPR050209">
    <property type="entry name" value="Rab_GTPases_membrane_traffic"/>
</dbReference>
<proteinExistence type="predicted"/>
<keyword evidence="2" id="KW-1185">Reference proteome</keyword>
<dbReference type="Proteomes" id="UP000187429">
    <property type="component" value="Unassembled WGS sequence"/>
</dbReference>
<dbReference type="GO" id="GO:0003924">
    <property type="term" value="F:GTPase activity"/>
    <property type="evidence" value="ECO:0007669"/>
    <property type="project" value="InterPro"/>
</dbReference>
<dbReference type="PANTHER" id="PTHR47979">
    <property type="entry name" value="DRAB11-RELATED"/>
    <property type="match status" value="1"/>
</dbReference>
<dbReference type="Pfam" id="PF00071">
    <property type="entry name" value="Ras"/>
    <property type="match status" value="1"/>
</dbReference>
<evidence type="ECO:0000313" key="1">
    <source>
        <dbReference type="EMBL" id="OMJ23453.1"/>
    </source>
</evidence>
<evidence type="ECO:0000313" key="2">
    <source>
        <dbReference type="Proteomes" id="UP000187429"/>
    </source>
</evidence>
<sequence>MGHCRAREQGFFTYTADMKKKREVSYEEGKGYAEKKGMIFIETSAKTGRHVDEAFYSVAKQIIDKINDDK</sequence>
<protein>
    <submittedName>
        <fullName evidence="1">Ras-related protein Rab-2A</fullName>
    </submittedName>
</protein>
<dbReference type="OrthoDB" id="9989112at2759"/>
<dbReference type="AlphaFoldDB" id="A0A1R1Y982"/>
<dbReference type="PROSITE" id="PS51419">
    <property type="entry name" value="RAB"/>
    <property type="match status" value="1"/>
</dbReference>
<dbReference type="EMBL" id="LSSM01002023">
    <property type="protein sequence ID" value="OMJ23453.1"/>
    <property type="molecule type" value="Genomic_DNA"/>
</dbReference>
<dbReference type="InterPro" id="IPR027417">
    <property type="entry name" value="P-loop_NTPase"/>
</dbReference>
<dbReference type="InterPro" id="IPR001806">
    <property type="entry name" value="Small_GTPase"/>
</dbReference>
<dbReference type="GO" id="GO:0005525">
    <property type="term" value="F:GTP binding"/>
    <property type="evidence" value="ECO:0007669"/>
    <property type="project" value="InterPro"/>
</dbReference>